<feature type="transmembrane region" description="Helical" evidence="7">
    <location>
        <begin position="366"/>
        <end position="388"/>
    </location>
</feature>
<evidence type="ECO:0000313" key="9">
    <source>
        <dbReference type="Proteomes" id="UP000807353"/>
    </source>
</evidence>
<sequence>MVVTTDVYTYIGVIIEVLNEGLPRAAWVIIGDQSSRSLLSRLRISHSMVVTQITLGTLLSIIFIAAAPQLAAAFVPAEVRAASLTYVRISSFSALSSSTEVAVSACTRALDRPDVPLLISSCKFIINIVLDLLLMSTFHVGTHTPTVNTQAVIRLGCDMSAAAVGLLYFLYTTTRLRRSSEVGSSGGESVTPTIAAVGILLRPGIFTLIESAIRNALYLWLISGIVAMGSDYATAWGVFNTIRWGLIMVPVQALEQASLAFVGHAWGRWRATVGTGNLRAKATRGDLFDITKPALRSTAIVLCVEVPLCIFLAVWGAKPFAFYLSQSDAVASITGKMWRTIDWCYIFYAISTQLATILLATQPRWYLYQSLMSNILYILPWCIALTIIEMTPENAWKYHAVIFGGSLVVSWVIVMVMVGLWAGKLLKGTMRLGLVYGGSRGVLAS</sequence>
<name>A0A9P5Y460_9AGAR</name>
<organism evidence="8 9">
    <name type="scientific">Collybia nuda</name>
    <dbReference type="NCBI Taxonomy" id="64659"/>
    <lineage>
        <taxon>Eukaryota</taxon>
        <taxon>Fungi</taxon>
        <taxon>Dikarya</taxon>
        <taxon>Basidiomycota</taxon>
        <taxon>Agaricomycotina</taxon>
        <taxon>Agaricomycetes</taxon>
        <taxon>Agaricomycetidae</taxon>
        <taxon>Agaricales</taxon>
        <taxon>Tricholomatineae</taxon>
        <taxon>Clitocybaceae</taxon>
        <taxon>Collybia</taxon>
    </lineage>
</organism>
<gene>
    <name evidence="8" type="ORF">BDZ94DRAFT_1264310</name>
</gene>
<reference evidence="8" key="1">
    <citation type="submission" date="2020-11" db="EMBL/GenBank/DDBJ databases">
        <authorList>
            <consortium name="DOE Joint Genome Institute"/>
            <person name="Ahrendt S."/>
            <person name="Riley R."/>
            <person name="Andreopoulos W."/>
            <person name="Labutti K."/>
            <person name="Pangilinan J."/>
            <person name="Ruiz-Duenas F.J."/>
            <person name="Barrasa J.M."/>
            <person name="Sanchez-Garcia M."/>
            <person name="Camarero S."/>
            <person name="Miyauchi S."/>
            <person name="Serrano A."/>
            <person name="Linde D."/>
            <person name="Babiker R."/>
            <person name="Drula E."/>
            <person name="Ayuso-Fernandez I."/>
            <person name="Pacheco R."/>
            <person name="Padilla G."/>
            <person name="Ferreira P."/>
            <person name="Barriuso J."/>
            <person name="Kellner H."/>
            <person name="Castanera R."/>
            <person name="Alfaro M."/>
            <person name="Ramirez L."/>
            <person name="Pisabarro A.G."/>
            <person name="Kuo A."/>
            <person name="Tritt A."/>
            <person name="Lipzen A."/>
            <person name="He G."/>
            <person name="Yan M."/>
            <person name="Ng V."/>
            <person name="Cullen D."/>
            <person name="Martin F."/>
            <person name="Rosso M.-N."/>
            <person name="Henrissat B."/>
            <person name="Hibbett D."/>
            <person name="Martinez A.T."/>
            <person name="Grigoriev I.V."/>
        </authorList>
    </citation>
    <scope>NUCLEOTIDE SEQUENCE</scope>
    <source>
        <strain evidence="8">CBS 247.69</strain>
    </source>
</reference>
<comment type="caution">
    <text evidence="8">The sequence shown here is derived from an EMBL/GenBank/DDBJ whole genome shotgun (WGS) entry which is preliminary data.</text>
</comment>
<keyword evidence="4 7" id="KW-0812">Transmembrane</keyword>
<feature type="transmembrane region" description="Helical" evidence="7">
    <location>
        <begin position="117"/>
        <end position="140"/>
    </location>
</feature>
<feature type="transmembrane region" description="Helical" evidence="7">
    <location>
        <begin position="44"/>
        <end position="66"/>
    </location>
</feature>
<evidence type="ECO:0000313" key="8">
    <source>
        <dbReference type="EMBL" id="KAF9461231.1"/>
    </source>
</evidence>
<keyword evidence="2" id="KW-0813">Transport</keyword>
<dbReference type="PANTHER" id="PTHR43549">
    <property type="entry name" value="MULTIDRUG RESISTANCE PROTEIN YPNP-RELATED"/>
    <property type="match status" value="1"/>
</dbReference>
<proteinExistence type="predicted"/>
<dbReference type="PANTHER" id="PTHR43549:SF2">
    <property type="entry name" value="MULTIDRUG RESISTANCE PROTEIN NORM-RELATED"/>
    <property type="match status" value="1"/>
</dbReference>
<feature type="transmembrane region" description="Helical" evidence="7">
    <location>
        <begin position="294"/>
        <end position="317"/>
    </location>
</feature>
<feature type="transmembrane region" description="Helical" evidence="7">
    <location>
        <begin position="152"/>
        <end position="171"/>
    </location>
</feature>
<dbReference type="AlphaFoldDB" id="A0A9P5Y460"/>
<feature type="transmembrane region" description="Helical" evidence="7">
    <location>
        <begin position="216"/>
        <end position="239"/>
    </location>
</feature>
<dbReference type="OrthoDB" id="2119662at2759"/>
<comment type="subcellular location">
    <subcellularLocation>
        <location evidence="1">Cell membrane</location>
        <topology evidence="1">Multi-pass membrane protein</topology>
    </subcellularLocation>
</comment>
<dbReference type="Proteomes" id="UP000807353">
    <property type="component" value="Unassembled WGS sequence"/>
</dbReference>
<keyword evidence="3" id="KW-1003">Cell membrane</keyword>
<evidence type="ECO:0008006" key="10">
    <source>
        <dbReference type="Google" id="ProtNLM"/>
    </source>
</evidence>
<evidence type="ECO:0000256" key="2">
    <source>
        <dbReference type="ARBA" id="ARBA00022448"/>
    </source>
</evidence>
<keyword evidence="5 7" id="KW-1133">Transmembrane helix</keyword>
<keyword evidence="9" id="KW-1185">Reference proteome</keyword>
<evidence type="ECO:0000256" key="6">
    <source>
        <dbReference type="ARBA" id="ARBA00023136"/>
    </source>
</evidence>
<feature type="transmembrane region" description="Helical" evidence="7">
    <location>
        <begin position="400"/>
        <end position="422"/>
    </location>
</feature>
<evidence type="ECO:0000256" key="5">
    <source>
        <dbReference type="ARBA" id="ARBA00022989"/>
    </source>
</evidence>
<accession>A0A9P5Y460</accession>
<evidence type="ECO:0000256" key="3">
    <source>
        <dbReference type="ARBA" id="ARBA00022475"/>
    </source>
</evidence>
<evidence type="ECO:0000256" key="4">
    <source>
        <dbReference type="ARBA" id="ARBA00022692"/>
    </source>
</evidence>
<keyword evidence="6 7" id="KW-0472">Membrane</keyword>
<feature type="transmembrane region" description="Helical" evidence="7">
    <location>
        <begin position="343"/>
        <end position="360"/>
    </location>
</feature>
<evidence type="ECO:0000256" key="1">
    <source>
        <dbReference type="ARBA" id="ARBA00004651"/>
    </source>
</evidence>
<evidence type="ECO:0000256" key="7">
    <source>
        <dbReference type="SAM" id="Phobius"/>
    </source>
</evidence>
<dbReference type="InterPro" id="IPR052031">
    <property type="entry name" value="Membrane_Transporter-Flippase"/>
</dbReference>
<dbReference type="GO" id="GO:0005886">
    <property type="term" value="C:plasma membrane"/>
    <property type="evidence" value="ECO:0007669"/>
    <property type="project" value="UniProtKB-SubCell"/>
</dbReference>
<dbReference type="EMBL" id="MU150287">
    <property type="protein sequence ID" value="KAF9461231.1"/>
    <property type="molecule type" value="Genomic_DNA"/>
</dbReference>
<protein>
    <recommendedName>
        <fullName evidence="10">MATE efflux family protein</fullName>
    </recommendedName>
</protein>